<reference evidence="1" key="1">
    <citation type="submission" date="2020-12" db="EMBL/GenBank/DDBJ databases">
        <title>WGS assembly of Carya illinoinensis cv. Pawnee.</title>
        <authorList>
            <person name="Platts A."/>
            <person name="Shu S."/>
            <person name="Wright S."/>
            <person name="Barry K."/>
            <person name="Edger P."/>
            <person name="Pires J.C."/>
            <person name="Schmutz J."/>
        </authorList>
    </citation>
    <scope>NUCLEOTIDE SEQUENCE</scope>
    <source>
        <tissue evidence="1">Leaf</tissue>
    </source>
</reference>
<gene>
    <name evidence="1" type="ORF">CIPAW_07G236800</name>
</gene>
<dbReference type="AlphaFoldDB" id="A0A8T1Q2M9"/>
<protein>
    <submittedName>
        <fullName evidence="1">Uncharacterized protein</fullName>
    </submittedName>
</protein>
<sequence length="79" mass="8905">MLRSVTLKVVSEESWPHIVRQAQALRRVRAFSATMLPPSKAIVYDHQSPPDSVTSLKKICLYKQPLIARLLCTRSVSIS</sequence>
<comment type="caution">
    <text evidence="1">The sequence shown here is derived from an EMBL/GenBank/DDBJ whole genome shotgun (WGS) entry which is preliminary data.</text>
</comment>
<name>A0A8T1Q2M9_CARIL</name>
<keyword evidence="2" id="KW-1185">Reference proteome</keyword>
<evidence type="ECO:0000313" key="2">
    <source>
        <dbReference type="Proteomes" id="UP000811609"/>
    </source>
</evidence>
<proteinExistence type="predicted"/>
<organism evidence="1 2">
    <name type="scientific">Carya illinoinensis</name>
    <name type="common">Pecan</name>
    <dbReference type="NCBI Taxonomy" id="32201"/>
    <lineage>
        <taxon>Eukaryota</taxon>
        <taxon>Viridiplantae</taxon>
        <taxon>Streptophyta</taxon>
        <taxon>Embryophyta</taxon>
        <taxon>Tracheophyta</taxon>
        <taxon>Spermatophyta</taxon>
        <taxon>Magnoliopsida</taxon>
        <taxon>eudicotyledons</taxon>
        <taxon>Gunneridae</taxon>
        <taxon>Pentapetalae</taxon>
        <taxon>rosids</taxon>
        <taxon>fabids</taxon>
        <taxon>Fagales</taxon>
        <taxon>Juglandaceae</taxon>
        <taxon>Carya</taxon>
    </lineage>
</organism>
<dbReference type="EMBL" id="CM031815">
    <property type="protein sequence ID" value="KAG6649815.1"/>
    <property type="molecule type" value="Genomic_DNA"/>
</dbReference>
<evidence type="ECO:0000313" key="1">
    <source>
        <dbReference type="EMBL" id="KAG6649815.1"/>
    </source>
</evidence>
<dbReference type="Proteomes" id="UP000811609">
    <property type="component" value="Chromosome 7"/>
</dbReference>
<accession>A0A8T1Q2M9</accession>